<dbReference type="EMBL" id="UZAI01018720">
    <property type="protein sequence ID" value="VDP39686.1"/>
    <property type="molecule type" value="Genomic_DNA"/>
</dbReference>
<protein>
    <submittedName>
        <fullName evidence="1">Uncharacterized protein</fullName>
    </submittedName>
</protein>
<name>A0A183MZJ6_9TREM</name>
<dbReference type="AlphaFoldDB" id="A0A183MZJ6"/>
<proteinExistence type="predicted"/>
<dbReference type="Proteomes" id="UP000277204">
    <property type="component" value="Unassembled WGS sequence"/>
</dbReference>
<organism evidence="1 2">
    <name type="scientific">Schistosoma margrebowiei</name>
    <dbReference type="NCBI Taxonomy" id="48269"/>
    <lineage>
        <taxon>Eukaryota</taxon>
        <taxon>Metazoa</taxon>
        <taxon>Spiralia</taxon>
        <taxon>Lophotrochozoa</taxon>
        <taxon>Platyhelminthes</taxon>
        <taxon>Trematoda</taxon>
        <taxon>Digenea</taxon>
        <taxon>Strigeidida</taxon>
        <taxon>Schistosomatoidea</taxon>
        <taxon>Schistosomatidae</taxon>
        <taxon>Schistosoma</taxon>
    </lineage>
</organism>
<reference evidence="1 2" key="1">
    <citation type="submission" date="2018-11" db="EMBL/GenBank/DDBJ databases">
        <authorList>
            <consortium name="Pathogen Informatics"/>
        </authorList>
    </citation>
    <scope>NUCLEOTIDE SEQUENCE [LARGE SCALE GENOMIC DNA]</scope>
    <source>
        <strain evidence="1 2">Zambia</strain>
    </source>
</reference>
<keyword evidence="2" id="KW-1185">Reference proteome</keyword>
<accession>A0A183MZJ6</accession>
<evidence type="ECO:0000313" key="1">
    <source>
        <dbReference type="EMBL" id="VDP39686.1"/>
    </source>
</evidence>
<evidence type="ECO:0000313" key="2">
    <source>
        <dbReference type="Proteomes" id="UP000277204"/>
    </source>
</evidence>
<gene>
    <name evidence="1" type="ORF">SMRZ_LOCUS21471</name>
</gene>
<sequence length="121" mass="14574">MSRQFYSMGRELGELRKSSCRRYMCLLTVVYVKYFGSVGQTLSAMNCCGKEQTRLQCRKKRWKWIGRTLRKSLNCITRQALITWKSQGQRRRGKPKNTLRREMEIDMRLMNKNWIELEKKV</sequence>